<evidence type="ECO:0000313" key="7">
    <source>
        <dbReference type="Proteomes" id="UP000053766"/>
    </source>
</evidence>
<feature type="coiled-coil region" evidence="4">
    <location>
        <begin position="96"/>
        <end position="154"/>
    </location>
</feature>
<evidence type="ECO:0000256" key="4">
    <source>
        <dbReference type="SAM" id="Coils"/>
    </source>
</evidence>
<evidence type="ECO:0000313" key="6">
    <source>
        <dbReference type="EMBL" id="KJH52549.1"/>
    </source>
</evidence>
<organism evidence="6 7">
    <name type="scientific">Dictyocaulus viviparus</name>
    <name type="common">Bovine lungworm</name>
    <dbReference type="NCBI Taxonomy" id="29172"/>
    <lineage>
        <taxon>Eukaryota</taxon>
        <taxon>Metazoa</taxon>
        <taxon>Ecdysozoa</taxon>
        <taxon>Nematoda</taxon>
        <taxon>Chromadorea</taxon>
        <taxon>Rhabditida</taxon>
        <taxon>Rhabditina</taxon>
        <taxon>Rhabditomorpha</taxon>
        <taxon>Strongyloidea</taxon>
        <taxon>Metastrongylidae</taxon>
        <taxon>Dictyocaulus</taxon>
    </lineage>
</organism>
<proteinExistence type="predicted"/>
<reference evidence="7" key="2">
    <citation type="journal article" date="2016" name="Sci. Rep.">
        <title>Dictyocaulus viviparus genome, variome and transcriptome elucidate lungworm biology and support future intervention.</title>
        <authorList>
            <person name="McNulty S.N."/>
            <person name="Strube C."/>
            <person name="Rosa B.A."/>
            <person name="Martin J.C."/>
            <person name="Tyagi R."/>
            <person name="Choi Y.J."/>
            <person name="Wang Q."/>
            <person name="Hallsworth Pepin K."/>
            <person name="Zhang X."/>
            <person name="Ozersky P."/>
            <person name="Wilson R.K."/>
            <person name="Sternberg P.W."/>
            <person name="Gasser R.B."/>
            <person name="Mitreva M."/>
        </authorList>
    </citation>
    <scope>NUCLEOTIDE SEQUENCE [LARGE SCALE GENOMIC DNA]</scope>
    <source>
        <strain evidence="7">HannoverDv2000</strain>
    </source>
</reference>
<dbReference type="AlphaFoldDB" id="A0A0D8Y976"/>
<dbReference type="Proteomes" id="UP000053766">
    <property type="component" value="Unassembled WGS sequence"/>
</dbReference>
<feature type="compositionally biased region" description="Basic residues" evidence="5">
    <location>
        <begin position="517"/>
        <end position="528"/>
    </location>
</feature>
<dbReference type="PANTHER" id="PTHR18921:SF2">
    <property type="entry name" value="THYROID RECEPTOR-INTERACTING PROTEIN 11"/>
    <property type="match status" value="1"/>
</dbReference>
<dbReference type="PANTHER" id="PTHR18921">
    <property type="entry name" value="MYOSIN HEAVY CHAIN - RELATED"/>
    <property type="match status" value="1"/>
</dbReference>
<feature type="compositionally biased region" description="Pro residues" evidence="5">
    <location>
        <begin position="472"/>
        <end position="482"/>
    </location>
</feature>
<evidence type="ECO:0000256" key="1">
    <source>
        <dbReference type="ARBA" id="ARBA00004555"/>
    </source>
</evidence>
<dbReference type="GO" id="GO:0005794">
    <property type="term" value="C:Golgi apparatus"/>
    <property type="evidence" value="ECO:0007669"/>
    <property type="project" value="UniProtKB-SubCell"/>
</dbReference>
<comment type="subcellular location">
    <subcellularLocation>
        <location evidence="1">Golgi apparatus</location>
    </subcellularLocation>
</comment>
<sequence>MIAQTNVLQVQLQIAAETNMQLKQQILEKDRSLNMISDELNRKRPECVGSDCSVQQASQYLSDQEVLDKNDQLCGSPSTTAENMRIFVESSDGERNNDLTQYIESLKDECLQLKEAFMQSEELIKEKSKIVETLTQENEELRQLAAQKHAESTEYFAQLQIAFERANSLETKLVEDAKFATDSLAEERESKEKLVRELQRLRDHLLLVEETSTTEAVEAEKRETELREQIRHLQNTIVAADTDTTKAVQSMRTELSSLQERVVVAEESAEDWKSRYEGEKRLHSETSDALANLQVVVRELSSDHERELADAFHKNAQLQENIRDLTETVVNLRTDMERMSLDKQTVEDLLESAKSSINARQKIVEDLEVQLEEARAFTRRSSENYHIDDVTLRQLFLSYFTAPVDKRSDIALLLANVLQYPPEDLQKVRQAVSGKSRNATSSRGISLAEQFIRFLENESESASTAPHLPVTAPEPTPGPSITPPQIVLSASQPSSLDAELIEQNLNPTTRFLDTSRRRAIKTKQNGKN</sequence>
<feature type="region of interest" description="Disordered" evidence="5">
    <location>
        <begin position="507"/>
        <end position="528"/>
    </location>
</feature>
<dbReference type="EMBL" id="KN716163">
    <property type="protein sequence ID" value="KJH52549.1"/>
    <property type="molecule type" value="Genomic_DNA"/>
</dbReference>
<evidence type="ECO:0008006" key="8">
    <source>
        <dbReference type="Google" id="ProtNLM"/>
    </source>
</evidence>
<evidence type="ECO:0000256" key="5">
    <source>
        <dbReference type="SAM" id="MobiDB-lite"/>
    </source>
</evidence>
<protein>
    <recommendedName>
        <fullName evidence="8">GRIP domain-containing protein</fullName>
    </recommendedName>
</protein>
<dbReference type="STRING" id="29172.A0A0D8Y976"/>
<name>A0A0D8Y976_DICVI</name>
<reference evidence="6 7" key="1">
    <citation type="submission" date="2013-11" db="EMBL/GenBank/DDBJ databases">
        <title>Draft genome of the bovine lungworm Dictyocaulus viviparus.</title>
        <authorList>
            <person name="Mitreva M."/>
        </authorList>
    </citation>
    <scope>NUCLEOTIDE SEQUENCE [LARGE SCALE GENOMIC DNA]</scope>
    <source>
        <strain evidence="6 7">HannoverDv2000</strain>
    </source>
</reference>
<feature type="coiled-coil region" evidence="4">
    <location>
        <begin position="181"/>
        <end position="275"/>
    </location>
</feature>
<accession>A0A0D8Y976</accession>
<feature type="region of interest" description="Disordered" evidence="5">
    <location>
        <begin position="460"/>
        <end position="493"/>
    </location>
</feature>
<feature type="coiled-coil region" evidence="4">
    <location>
        <begin position="301"/>
        <end position="342"/>
    </location>
</feature>
<gene>
    <name evidence="6" type="ORF">DICVIV_01259</name>
</gene>
<dbReference type="GO" id="GO:0031267">
    <property type="term" value="F:small GTPase binding"/>
    <property type="evidence" value="ECO:0007669"/>
    <property type="project" value="TreeGrafter"/>
</dbReference>
<dbReference type="OrthoDB" id="425925at2759"/>
<dbReference type="GO" id="GO:0006888">
    <property type="term" value="P:endoplasmic reticulum to Golgi vesicle-mediated transport"/>
    <property type="evidence" value="ECO:0007669"/>
    <property type="project" value="TreeGrafter"/>
</dbReference>
<keyword evidence="3 4" id="KW-0175">Coiled coil</keyword>
<evidence type="ECO:0000256" key="2">
    <source>
        <dbReference type="ARBA" id="ARBA00023034"/>
    </source>
</evidence>
<dbReference type="GO" id="GO:0007030">
    <property type="term" value="P:Golgi organization"/>
    <property type="evidence" value="ECO:0007669"/>
    <property type="project" value="TreeGrafter"/>
</dbReference>
<keyword evidence="7" id="KW-1185">Reference proteome</keyword>
<evidence type="ECO:0000256" key="3">
    <source>
        <dbReference type="ARBA" id="ARBA00023054"/>
    </source>
</evidence>
<keyword evidence="2" id="KW-0333">Golgi apparatus</keyword>